<dbReference type="Gene3D" id="3.10.110.10">
    <property type="entry name" value="Ubiquitin Conjugating Enzyme"/>
    <property type="match status" value="1"/>
</dbReference>
<dbReference type="PROSITE" id="PS50127">
    <property type="entry name" value="UBC_2"/>
    <property type="match status" value="1"/>
</dbReference>
<dbReference type="SUPFAM" id="SSF54495">
    <property type="entry name" value="UBC-like"/>
    <property type="match status" value="1"/>
</dbReference>
<evidence type="ECO:0000256" key="2">
    <source>
        <dbReference type="ARBA" id="ARBA00012486"/>
    </source>
</evidence>
<dbReference type="CDD" id="cd23799">
    <property type="entry name" value="UBCc_UBE2J"/>
    <property type="match status" value="1"/>
</dbReference>
<sequence length="265" mass="29906">MTTTVEPGLLKRLNGELRILKRNPPQHIDAFLDDKTMMLWYFLIKGPEFSDFAGGYYIGKIILNQGYPYTPPDFMMLTPNGRFQVGKKICLSNTGFHSDQWSPSWTICANLIGILSIMLDDNDDGIAHDHKSKAEREALAKNSIKYNVDNYRDIFINFRRFIDENGVPVTDVSTTNVSTTNVSTTNVSTTNVSTTNVSTTNVSTTNKPISEPIIESNEPVSDMCMVPKRGRRSKKLLIETLDLDGVDKINTNKTEKKYKKLIKQI</sequence>
<dbReference type="UniPathway" id="UPA00143"/>
<protein>
    <recommendedName>
        <fullName evidence="2">E2 ubiquitin-conjugating enzyme</fullName>
        <ecNumber evidence="2">2.3.2.23</ecNumber>
    </recommendedName>
    <alternativeName>
        <fullName evidence="4">Ubiquitin carrier protein</fullName>
    </alternativeName>
    <alternativeName>
        <fullName evidence="3">Ubiquitin-protein ligase</fullName>
    </alternativeName>
</protein>
<dbReference type="EMBL" id="MK072369">
    <property type="protein sequence ID" value="AYV82369.1"/>
    <property type="molecule type" value="Genomic_DNA"/>
</dbReference>
<proteinExistence type="predicted"/>
<dbReference type="PANTHER" id="PTHR24067">
    <property type="entry name" value="UBIQUITIN-CONJUGATING ENZYME E2"/>
    <property type="match status" value="1"/>
</dbReference>
<dbReference type="Pfam" id="PF00179">
    <property type="entry name" value="UQ_con"/>
    <property type="match status" value="1"/>
</dbReference>
<dbReference type="GO" id="GO:0061631">
    <property type="term" value="F:ubiquitin conjugating enzyme activity"/>
    <property type="evidence" value="ECO:0007669"/>
    <property type="project" value="UniProtKB-EC"/>
</dbReference>
<reference evidence="6" key="1">
    <citation type="submission" date="2018-10" db="EMBL/GenBank/DDBJ databases">
        <title>Hidden diversity of soil giant viruses.</title>
        <authorList>
            <person name="Schulz F."/>
            <person name="Alteio L."/>
            <person name="Goudeau D."/>
            <person name="Ryan E.M."/>
            <person name="Malmstrom R.R."/>
            <person name="Blanchard J."/>
            <person name="Woyke T."/>
        </authorList>
    </citation>
    <scope>NUCLEOTIDE SEQUENCE</scope>
    <source>
        <strain evidence="6">HOV1</strain>
    </source>
</reference>
<dbReference type="InterPro" id="IPR016135">
    <property type="entry name" value="UBQ-conjugating_enzyme/RWD"/>
</dbReference>
<gene>
    <name evidence="6" type="ORF">Homavirus38_3</name>
</gene>
<evidence type="ECO:0000256" key="3">
    <source>
        <dbReference type="ARBA" id="ARBA00030012"/>
    </source>
</evidence>
<evidence type="ECO:0000256" key="4">
    <source>
        <dbReference type="ARBA" id="ARBA00031729"/>
    </source>
</evidence>
<evidence type="ECO:0000259" key="5">
    <source>
        <dbReference type="PROSITE" id="PS50127"/>
    </source>
</evidence>
<dbReference type="GO" id="GO:0016567">
    <property type="term" value="P:protein ubiquitination"/>
    <property type="evidence" value="ECO:0007669"/>
    <property type="project" value="UniProtKB-UniPathway"/>
</dbReference>
<dbReference type="EC" id="2.3.2.23" evidence="2"/>
<comment type="pathway">
    <text evidence="1">Protein modification; protein ubiquitination.</text>
</comment>
<evidence type="ECO:0000313" key="6">
    <source>
        <dbReference type="EMBL" id="AYV82369.1"/>
    </source>
</evidence>
<name>A0A3G5AAJ0_9VIRU</name>
<evidence type="ECO:0000256" key="1">
    <source>
        <dbReference type="ARBA" id="ARBA00004906"/>
    </source>
</evidence>
<accession>A0A3G5AAJ0</accession>
<organism evidence="6">
    <name type="scientific">Homavirus sp</name>
    <dbReference type="NCBI Taxonomy" id="2487769"/>
    <lineage>
        <taxon>Viruses</taxon>
        <taxon>Varidnaviria</taxon>
        <taxon>Bamfordvirae</taxon>
        <taxon>Nucleocytoviricota</taxon>
        <taxon>Megaviricetes</taxon>
        <taxon>Imitervirales</taxon>
        <taxon>Mimiviridae</taxon>
        <taxon>Klosneuvirinae</taxon>
    </lineage>
</organism>
<dbReference type="InterPro" id="IPR000608">
    <property type="entry name" value="UBC"/>
</dbReference>
<feature type="domain" description="UBC core" evidence="5">
    <location>
        <begin position="8"/>
        <end position="157"/>
    </location>
</feature>
<dbReference type="InterPro" id="IPR050113">
    <property type="entry name" value="Ub_conjugating_enzyme"/>
</dbReference>
<dbReference type="SMART" id="SM00212">
    <property type="entry name" value="UBCc"/>
    <property type="match status" value="1"/>
</dbReference>